<feature type="chain" id="PRO_5045205800" evidence="1">
    <location>
        <begin position="22"/>
        <end position="153"/>
    </location>
</feature>
<keyword evidence="2" id="KW-0449">Lipoprotein</keyword>
<protein>
    <submittedName>
        <fullName evidence="2">Uncharacterized lipoprotein YehR (DUF1307 family)</fullName>
    </submittedName>
</protein>
<dbReference type="PROSITE" id="PS51257">
    <property type="entry name" value="PROKAR_LIPOPROTEIN"/>
    <property type="match status" value="1"/>
</dbReference>
<dbReference type="InterPro" id="IPR009736">
    <property type="entry name" value="DUF1307"/>
</dbReference>
<dbReference type="Proteomes" id="UP001519272">
    <property type="component" value="Unassembled WGS sequence"/>
</dbReference>
<comment type="caution">
    <text evidence="2">The sequence shown here is derived from an EMBL/GenBank/DDBJ whole genome shotgun (WGS) entry which is preliminary data.</text>
</comment>
<organism evidence="2 3">
    <name type="scientific">Paenibacillus turicensis</name>
    <dbReference type="NCBI Taxonomy" id="160487"/>
    <lineage>
        <taxon>Bacteria</taxon>
        <taxon>Bacillati</taxon>
        <taxon>Bacillota</taxon>
        <taxon>Bacilli</taxon>
        <taxon>Bacillales</taxon>
        <taxon>Paenibacillaceae</taxon>
        <taxon>Paenibacillus</taxon>
    </lineage>
</organism>
<proteinExistence type="predicted"/>
<dbReference type="Gene3D" id="3.30.1830.10">
    <property type="entry name" value="YehR-like"/>
    <property type="match status" value="1"/>
</dbReference>
<keyword evidence="3" id="KW-1185">Reference proteome</keyword>
<sequence length="153" mass="16816">MKKKTMSSVLCLMVLVLVLSACGKGEVLTKSYEKEENGASIVITYKYQGDIVNVQSTDSKIPFSALGVTTKEEAEELLNPMVEQYKGVKGVTHSITYSDSEAVESLSVNYEEADFKELNAKLGTNFPESSKKAKVSLKKSEDDLKLSGYVEKK</sequence>
<name>A0ABS4FU91_9BACL</name>
<dbReference type="EMBL" id="JAGGKG010000013">
    <property type="protein sequence ID" value="MBP1906114.1"/>
    <property type="molecule type" value="Genomic_DNA"/>
</dbReference>
<dbReference type="PIRSF" id="PIRSF006187">
    <property type="entry name" value="DUF1307"/>
    <property type="match status" value="1"/>
</dbReference>
<dbReference type="Pfam" id="PF06998">
    <property type="entry name" value="DUF1307"/>
    <property type="match status" value="1"/>
</dbReference>
<feature type="signal peptide" evidence="1">
    <location>
        <begin position="1"/>
        <end position="21"/>
    </location>
</feature>
<evidence type="ECO:0000256" key="1">
    <source>
        <dbReference type="SAM" id="SignalP"/>
    </source>
</evidence>
<keyword evidence="1" id="KW-0732">Signal</keyword>
<dbReference type="SUPFAM" id="SSF160704">
    <property type="entry name" value="YehR-like"/>
    <property type="match status" value="1"/>
</dbReference>
<dbReference type="InterPro" id="IPR036699">
    <property type="entry name" value="YehR-like_sf"/>
</dbReference>
<gene>
    <name evidence="2" type="ORF">J2Z32_002763</name>
</gene>
<evidence type="ECO:0000313" key="2">
    <source>
        <dbReference type="EMBL" id="MBP1906114.1"/>
    </source>
</evidence>
<dbReference type="RefSeq" id="WP_210089725.1">
    <property type="nucleotide sequence ID" value="NZ_JAGGKG010000013.1"/>
</dbReference>
<accession>A0ABS4FU91</accession>
<reference evidence="2 3" key="1">
    <citation type="submission" date="2021-03" db="EMBL/GenBank/DDBJ databases">
        <title>Genomic Encyclopedia of Type Strains, Phase IV (KMG-IV): sequencing the most valuable type-strain genomes for metagenomic binning, comparative biology and taxonomic classification.</title>
        <authorList>
            <person name="Goeker M."/>
        </authorList>
    </citation>
    <scope>NUCLEOTIDE SEQUENCE [LARGE SCALE GENOMIC DNA]</scope>
    <source>
        <strain evidence="2 3">DSM 14349</strain>
    </source>
</reference>
<evidence type="ECO:0000313" key="3">
    <source>
        <dbReference type="Proteomes" id="UP001519272"/>
    </source>
</evidence>